<gene>
    <name evidence="2" type="ORF">N7476_006471</name>
</gene>
<reference evidence="2" key="1">
    <citation type="submission" date="2022-12" db="EMBL/GenBank/DDBJ databases">
        <authorList>
            <person name="Petersen C."/>
        </authorList>
    </citation>
    <scope>NUCLEOTIDE SEQUENCE</scope>
    <source>
        <strain evidence="2">IBT 21472</strain>
    </source>
</reference>
<feature type="region of interest" description="Disordered" evidence="1">
    <location>
        <begin position="61"/>
        <end position="103"/>
    </location>
</feature>
<accession>A0A9W9L7V4</accession>
<evidence type="ECO:0000313" key="3">
    <source>
        <dbReference type="Proteomes" id="UP001147746"/>
    </source>
</evidence>
<sequence length="103" mass="11545">MTRKDRRTAEGRQQAQRFDLGTWKGLAPRIMSETQQLMLLTLQLIMWRCVFSESFDSSCGAASCQNPSDDKDGLAKAHAADDVDRTREVPESFPLVGRNVSPD</sequence>
<dbReference type="EMBL" id="JAPZBO010000005">
    <property type="protein sequence ID" value="KAJ5316164.1"/>
    <property type="molecule type" value="Genomic_DNA"/>
</dbReference>
<name>A0A9W9L7V4_9EURO</name>
<dbReference type="AlphaFoldDB" id="A0A9W9L7V4"/>
<protein>
    <submittedName>
        <fullName evidence="2">Uncharacterized protein</fullName>
    </submittedName>
</protein>
<evidence type="ECO:0000256" key="1">
    <source>
        <dbReference type="SAM" id="MobiDB-lite"/>
    </source>
</evidence>
<keyword evidence="3" id="KW-1185">Reference proteome</keyword>
<reference evidence="2" key="2">
    <citation type="journal article" date="2023" name="IMA Fungus">
        <title>Comparative genomic study of the Penicillium genus elucidates a diverse pangenome and 15 lateral gene transfer events.</title>
        <authorList>
            <person name="Petersen C."/>
            <person name="Sorensen T."/>
            <person name="Nielsen M.R."/>
            <person name="Sondergaard T.E."/>
            <person name="Sorensen J.L."/>
            <person name="Fitzpatrick D.A."/>
            <person name="Frisvad J.C."/>
            <person name="Nielsen K.L."/>
        </authorList>
    </citation>
    <scope>NUCLEOTIDE SEQUENCE</scope>
    <source>
        <strain evidence="2">IBT 21472</strain>
    </source>
</reference>
<evidence type="ECO:0000313" key="2">
    <source>
        <dbReference type="EMBL" id="KAJ5316164.1"/>
    </source>
</evidence>
<dbReference type="Proteomes" id="UP001147746">
    <property type="component" value="Unassembled WGS sequence"/>
</dbReference>
<feature type="compositionally biased region" description="Basic and acidic residues" evidence="1">
    <location>
        <begin position="68"/>
        <end position="90"/>
    </location>
</feature>
<proteinExistence type="predicted"/>
<comment type="caution">
    <text evidence="2">The sequence shown here is derived from an EMBL/GenBank/DDBJ whole genome shotgun (WGS) entry which is preliminary data.</text>
</comment>
<organism evidence="2 3">
    <name type="scientific">Penicillium atrosanguineum</name>
    <dbReference type="NCBI Taxonomy" id="1132637"/>
    <lineage>
        <taxon>Eukaryota</taxon>
        <taxon>Fungi</taxon>
        <taxon>Dikarya</taxon>
        <taxon>Ascomycota</taxon>
        <taxon>Pezizomycotina</taxon>
        <taxon>Eurotiomycetes</taxon>
        <taxon>Eurotiomycetidae</taxon>
        <taxon>Eurotiales</taxon>
        <taxon>Aspergillaceae</taxon>
        <taxon>Penicillium</taxon>
    </lineage>
</organism>